<feature type="compositionally biased region" description="Polar residues" evidence="1">
    <location>
        <begin position="993"/>
        <end position="1006"/>
    </location>
</feature>
<feature type="region of interest" description="Disordered" evidence="1">
    <location>
        <begin position="152"/>
        <end position="172"/>
    </location>
</feature>
<accession>A0AAX4JY74</accession>
<feature type="region of interest" description="Disordered" evidence="1">
    <location>
        <begin position="370"/>
        <end position="389"/>
    </location>
</feature>
<evidence type="ECO:0000256" key="1">
    <source>
        <dbReference type="SAM" id="MobiDB-lite"/>
    </source>
</evidence>
<reference evidence="2 3" key="1">
    <citation type="submission" date="2024-01" db="EMBL/GenBank/DDBJ databases">
        <title>Comparative genomics of Cryptococcus and Kwoniella reveals pathogenesis evolution and contrasting modes of karyotype evolution via chromosome fusion or intercentromeric recombination.</title>
        <authorList>
            <person name="Coelho M.A."/>
            <person name="David-Palma M."/>
            <person name="Shea T."/>
            <person name="Bowers K."/>
            <person name="McGinley-Smith S."/>
            <person name="Mohammad A.W."/>
            <person name="Gnirke A."/>
            <person name="Yurkov A.M."/>
            <person name="Nowrousian M."/>
            <person name="Sun S."/>
            <person name="Cuomo C.A."/>
            <person name="Heitman J."/>
        </authorList>
    </citation>
    <scope>NUCLEOTIDE SEQUENCE [LARGE SCALE GENOMIC DNA]</scope>
    <source>
        <strain evidence="2 3">CBS 6074</strain>
    </source>
</reference>
<feature type="compositionally biased region" description="Basic and acidic residues" evidence="1">
    <location>
        <begin position="635"/>
        <end position="646"/>
    </location>
</feature>
<dbReference type="PANTHER" id="PTHR23159">
    <property type="entry name" value="CENTROSOMAL PROTEIN 2"/>
    <property type="match status" value="1"/>
</dbReference>
<dbReference type="Proteomes" id="UP001355207">
    <property type="component" value="Chromosome 7"/>
</dbReference>
<organism evidence="2 3">
    <name type="scientific">Kwoniella dendrophila CBS 6074</name>
    <dbReference type="NCBI Taxonomy" id="1295534"/>
    <lineage>
        <taxon>Eukaryota</taxon>
        <taxon>Fungi</taxon>
        <taxon>Dikarya</taxon>
        <taxon>Basidiomycota</taxon>
        <taxon>Agaricomycotina</taxon>
        <taxon>Tremellomycetes</taxon>
        <taxon>Tremellales</taxon>
        <taxon>Cryptococcaceae</taxon>
        <taxon>Kwoniella</taxon>
    </lineage>
</organism>
<keyword evidence="3" id="KW-1185">Reference proteome</keyword>
<feature type="compositionally biased region" description="Low complexity" evidence="1">
    <location>
        <begin position="426"/>
        <end position="438"/>
    </location>
</feature>
<feature type="region of interest" description="Disordered" evidence="1">
    <location>
        <begin position="412"/>
        <end position="448"/>
    </location>
</feature>
<dbReference type="RefSeq" id="XP_066077194.1">
    <property type="nucleotide sequence ID" value="XM_066221097.1"/>
</dbReference>
<evidence type="ECO:0000313" key="2">
    <source>
        <dbReference type="EMBL" id="WWC90431.1"/>
    </source>
</evidence>
<dbReference type="GeneID" id="91096036"/>
<dbReference type="PANTHER" id="PTHR23159:SF60">
    <property type="entry name" value="SPINDLE ASSEMBLY ABNORMAL PROTEIN 4"/>
    <property type="match status" value="1"/>
</dbReference>
<feature type="region of interest" description="Disordered" evidence="1">
    <location>
        <begin position="233"/>
        <end position="265"/>
    </location>
</feature>
<feature type="region of interest" description="Disordered" evidence="1">
    <location>
        <begin position="555"/>
        <end position="575"/>
    </location>
</feature>
<gene>
    <name evidence="2" type="ORF">L201_005366</name>
</gene>
<feature type="compositionally biased region" description="Polar residues" evidence="1">
    <location>
        <begin position="370"/>
        <end position="385"/>
    </location>
</feature>
<name>A0AAX4JY74_9TREE</name>
<evidence type="ECO:0000313" key="3">
    <source>
        <dbReference type="Proteomes" id="UP001355207"/>
    </source>
</evidence>
<feature type="region of interest" description="Disordered" evidence="1">
    <location>
        <begin position="633"/>
        <end position="653"/>
    </location>
</feature>
<feature type="region of interest" description="Disordered" evidence="1">
    <location>
        <begin position="993"/>
        <end position="1060"/>
    </location>
</feature>
<sequence length="1097" mass="123452">MSAEAGPGPSTMASSSMVPTAARLKVKKRIVNLVNPADPQEFSTQSISPSTSPNVSVEIEEHGTNEKKITPHTMRFSETTQTFTFNSTPGVKGILRSTGTPGSGNGVRFFPKNKFRIITPNASVHQPTPKPPPSPTNSFFSQLLAVTIPSMSPRRGSNSNLDENGKHAIGNESWEVPGQEGEVSLIASSIASNDEYGSRNPDNHYDEQVDEREIEMSIDVDGDVSYQDERSVDESWNGQPEIHCSPLSLPNTSIDRGNRNTSRDTSLVGFELPSAEMDYPEDMSNLLSTKFQPAEDLTSFSMNDLPSSSTIIPGAADLRHSQTLSPIKEDIKNSTEDEFWNVPPPHVDTSIISEENQDLGDLSNPTIRRPPSTTISNHQDQTISPTPVGRPYNTSSIFADMSAEQAELTWPLTRRSEEDDLDSNYPSPIKTSPSPSSSNVQTPKAPSAAGDITQFFDTTMTMSFSSPTSTPSPSAIVLRSQTHNKDLLIPTRKLFEAQVSHTSALTAELELYKDLAKRLQNEVIERDECLAKLNLRALDAEVLYNQVRDLEREVQTLKTRKSPSPKPSPTLKAGLRLDGMSDRTMAAQSEAKELEIRLAKTLADSEDMCKQLQDLQLEKQKVEDELKQIQQAKQSLEDQERDRLVKDQGNSDEIHKLQQELENAHGKIEELEYINMDHDDYIAVKQELEDALRKTSEMENQQGDLQALQAELDSAHRQLDEYELRETDIETVREELEETAKRLEQVQQDLEEANTLLEKSHQKDEEISALRAELQSAHDQLDEYEAKPPVLENNPMMQHELDEANEKIAELKTHVKELTENKLVDEDEIESLVQQVDKLKSYRKSEDEMRKRMNEIEKRLELEQNRRGDSDERLREAEEHINVLEQENEGLQEDLQQAEERLAQAQSKKSESDNTYVSEMKEEIKKLRLESSSKDLEILNLQRRKVELKEDREMLNIALDSKQQELELMKRKFAVKGIAGSTPLGTSRKVNLESSTATPLDKTVSTPLPGHQRRILSTGTGMQTRRRSSLALQTPLPNVPKNIPSNTTLETPMPGNKYGIQLHPSTKITTRIMKKVEEENDKFPSMNASIGRRRERM</sequence>
<dbReference type="EMBL" id="CP144104">
    <property type="protein sequence ID" value="WWC90431.1"/>
    <property type="molecule type" value="Genomic_DNA"/>
</dbReference>
<dbReference type="AlphaFoldDB" id="A0AAX4JY74"/>
<protein>
    <submittedName>
        <fullName evidence="2">Uncharacterized protein</fullName>
    </submittedName>
</protein>
<proteinExistence type="predicted"/>